<accession>A0ABV2AUF9</accession>
<evidence type="ECO:0000313" key="1">
    <source>
        <dbReference type="EMBL" id="MES1923066.1"/>
    </source>
</evidence>
<dbReference type="Proteomes" id="UP001439008">
    <property type="component" value="Unassembled WGS sequence"/>
</dbReference>
<evidence type="ECO:0000313" key="2">
    <source>
        <dbReference type="Proteomes" id="UP001439008"/>
    </source>
</evidence>
<reference evidence="1 2" key="1">
    <citation type="journal article" date="2024" name="BMC Biol.">
        <title>Comparative genomics of Ascetosporea gives new insight into the evolutionary basis for animal parasitism in Rhizaria.</title>
        <authorList>
            <person name="Hiltunen Thoren M."/>
            <person name="Onut-Brannstrom I."/>
            <person name="Alfjorden A."/>
            <person name="Peckova H."/>
            <person name="Swords F."/>
            <person name="Hooper C."/>
            <person name="Holzer A.S."/>
            <person name="Bass D."/>
            <person name="Burki F."/>
        </authorList>
    </citation>
    <scope>NUCLEOTIDE SEQUENCE [LARGE SCALE GENOMIC DNA]</scope>
    <source>
        <strain evidence="1">20-A016</strain>
    </source>
</reference>
<protein>
    <submittedName>
        <fullName evidence="1">Uncharacterized protein</fullName>
    </submittedName>
</protein>
<keyword evidence="2" id="KW-1185">Reference proteome</keyword>
<organism evidence="1 2">
    <name type="scientific">Bonamia ostreae</name>
    <dbReference type="NCBI Taxonomy" id="126728"/>
    <lineage>
        <taxon>Eukaryota</taxon>
        <taxon>Sar</taxon>
        <taxon>Rhizaria</taxon>
        <taxon>Endomyxa</taxon>
        <taxon>Ascetosporea</taxon>
        <taxon>Haplosporida</taxon>
        <taxon>Bonamia</taxon>
    </lineage>
</organism>
<proteinExistence type="predicted"/>
<name>A0ABV2AUF9_9EUKA</name>
<comment type="caution">
    <text evidence="1">The sequence shown here is derived from an EMBL/GenBank/DDBJ whole genome shotgun (WGS) entry which is preliminary data.</text>
</comment>
<dbReference type="EMBL" id="JBDODL010004526">
    <property type="protein sequence ID" value="MES1923066.1"/>
    <property type="molecule type" value="Genomic_DNA"/>
</dbReference>
<gene>
    <name evidence="1" type="ORF">MHBO_004601</name>
</gene>
<sequence>MHKPYILLVEFGSNKLHVPMDDVNWEHSADFGRKIFFRVVYEKPAKVLVVSEKDICF</sequence>